<protein>
    <submittedName>
        <fullName evidence="1">Uncharacterized protein</fullName>
    </submittedName>
</protein>
<dbReference type="EMBL" id="JBHSAO010000001">
    <property type="protein sequence ID" value="MFC4022711.1"/>
    <property type="molecule type" value="Genomic_DNA"/>
</dbReference>
<proteinExistence type="predicted"/>
<name>A0ABV8GXE3_9BACI</name>
<evidence type="ECO:0000313" key="1">
    <source>
        <dbReference type="EMBL" id="MFC4022711.1"/>
    </source>
</evidence>
<reference evidence="2" key="1">
    <citation type="journal article" date="2019" name="Int. J. Syst. Evol. Microbiol.">
        <title>The Global Catalogue of Microorganisms (GCM) 10K type strain sequencing project: providing services to taxonomists for standard genome sequencing and annotation.</title>
        <authorList>
            <consortium name="The Broad Institute Genomics Platform"/>
            <consortium name="The Broad Institute Genome Sequencing Center for Infectious Disease"/>
            <person name="Wu L."/>
            <person name="Ma J."/>
        </authorList>
    </citation>
    <scope>NUCLEOTIDE SEQUENCE [LARGE SCALE GENOMIC DNA]</scope>
    <source>
        <strain evidence="2">IBRC-M 10703</strain>
    </source>
</reference>
<gene>
    <name evidence="1" type="ORF">ACFOUV_02625</name>
</gene>
<sequence length="67" mass="7987">MANDILKRLQALQKEKETNDTLKKLAVLENKLYEMDVDAMTYEVDKGYRTQESADKELERRRNKYFG</sequence>
<accession>A0ABV8GXE3</accession>
<organism evidence="1 2">
    <name type="scientific">Oceanobacillus longus</name>
    <dbReference type="NCBI Taxonomy" id="930120"/>
    <lineage>
        <taxon>Bacteria</taxon>
        <taxon>Bacillati</taxon>
        <taxon>Bacillota</taxon>
        <taxon>Bacilli</taxon>
        <taxon>Bacillales</taxon>
        <taxon>Bacillaceae</taxon>
        <taxon>Oceanobacillus</taxon>
    </lineage>
</organism>
<dbReference type="RefSeq" id="WP_379495211.1">
    <property type="nucleotide sequence ID" value="NZ_JBHSAO010000001.1"/>
</dbReference>
<comment type="caution">
    <text evidence="1">The sequence shown here is derived from an EMBL/GenBank/DDBJ whole genome shotgun (WGS) entry which is preliminary data.</text>
</comment>
<keyword evidence="2" id="KW-1185">Reference proteome</keyword>
<evidence type="ECO:0000313" key="2">
    <source>
        <dbReference type="Proteomes" id="UP001595772"/>
    </source>
</evidence>
<dbReference type="Proteomes" id="UP001595772">
    <property type="component" value="Unassembled WGS sequence"/>
</dbReference>